<keyword evidence="2 6" id="KW-0812">Transmembrane</keyword>
<evidence type="ECO:0000256" key="6">
    <source>
        <dbReference type="SAM" id="Phobius"/>
    </source>
</evidence>
<evidence type="ECO:0000256" key="2">
    <source>
        <dbReference type="ARBA" id="ARBA00022692"/>
    </source>
</evidence>
<dbReference type="InterPro" id="IPR020846">
    <property type="entry name" value="MFS_dom"/>
</dbReference>
<feature type="transmembrane region" description="Helical" evidence="6">
    <location>
        <begin position="428"/>
        <end position="449"/>
    </location>
</feature>
<evidence type="ECO:0000259" key="7">
    <source>
        <dbReference type="PROSITE" id="PS50850"/>
    </source>
</evidence>
<accession>A0A9P3G3X6</accession>
<feature type="compositionally biased region" description="Low complexity" evidence="5">
    <location>
        <begin position="46"/>
        <end position="55"/>
    </location>
</feature>
<dbReference type="GO" id="GO:0005886">
    <property type="term" value="C:plasma membrane"/>
    <property type="evidence" value="ECO:0007669"/>
    <property type="project" value="TreeGrafter"/>
</dbReference>
<feature type="transmembrane region" description="Helical" evidence="6">
    <location>
        <begin position="494"/>
        <end position="515"/>
    </location>
</feature>
<dbReference type="OrthoDB" id="3357846at2759"/>
<dbReference type="GO" id="GO:0015244">
    <property type="term" value="F:fluconazole transmembrane transporter activity"/>
    <property type="evidence" value="ECO:0007669"/>
    <property type="project" value="TreeGrafter"/>
</dbReference>
<dbReference type="Pfam" id="PF07690">
    <property type="entry name" value="MFS_1"/>
    <property type="match status" value="1"/>
</dbReference>
<feature type="transmembrane region" description="Helical" evidence="6">
    <location>
        <begin position="186"/>
        <end position="209"/>
    </location>
</feature>
<evidence type="ECO:0000313" key="8">
    <source>
        <dbReference type="EMBL" id="GJE87816.1"/>
    </source>
</evidence>
<dbReference type="EMBL" id="BPQB01000007">
    <property type="protein sequence ID" value="GJE87816.1"/>
    <property type="molecule type" value="Genomic_DNA"/>
</dbReference>
<dbReference type="InterPro" id="IPR036259">
    <property type="entry name" value="MFS_trans_sf"/>
</dbReference>
<organism evidence="8 9">
    <name type="scientific">Phanerochaete sordida</name>
    <dbReference type="NCBI Taxonomy" id="48140"/>
    <lineage>
        <taxon>Eukaryota</taxon>
        <taxon>Fungi</taxon>
        <taxon>Dikarya</taxon>
        <taxon>Basidiomycota</taxon>
        <taxon>Agaricomycotina</taxon>
        <taxon>Agaricomycetes</taxon>
        <taxon>Polyporales</taxon>
        <taxon>Phanerochaetaceae</taxon>
        <taxon>Phanerochaete</taxon>
    </lineage>
</organism>
<feature type="transmembrane region" description="Helical" evidence="6">
    <location>
        <begin position="560"/>
        <end position="580"/>
    </location>
</feature>
<dbReference type="GO" id="GO:1990961">
    <property type="term" value="P:xenobiotic detoxification by transmembrane export across the plasma membrane"/>
    <property type="evidence" value="ECO:0007669"/>
    <property type="project" value="TreeGrafter"/>
</dbReference>
<evidence type="ECO:0000256" key="1">
    <source>
        <dbReference type="ARBA" id="ARBA00004141"/>
    </source>
</evidence>
<dbReference type="PANTHER" id="PTHR23502:SF23">
    <property type="entry name" value="FLUCONAZOLE RESISTANCE PROTEIN 1"/>
    <property type="match status" value="1"/>
</dbReference>
<feature type="transmembrane region" description="Helical" evidence="6">
    <location>
        <begin position="470"/>
        <end position="488"/>
    </location>
</feature>
<gene>
    <name evidence="8" type="ORF">PsYK624_038990</name>
</gene>
<keyword evidence="9" id="KW-1185">Reference proteome</keyword>
<keyword evidence="3 6" id="KW-1133">Transmembrane helix</keyword>
<dbReference type="Gene3D" id="1.20.1250.20">
    <property type="entry name" value="MFS general substrate transporter like domains"/>
    <property type="match status" value="1"/>
</dbReference>
<comment type="caution">
    <text evidence="8">The sequence shown here is derived from an EMBL/GenBank/DDBJ whole genome shotgun (WGS) entry which is preliminary data.</text>
</comment>
<name>A0A9P3G3X6_9APHY</name>
<dbReference type="AlphaFoldDB" id="A0A9P3G3X6"/>
<feature type="transmembrane region" description="Helical" evidence="6">
    <location>
        <begin position="309"/>
        <end position="329"/>
    </location>
</feature>
<dbReference type="InterPro" id="IPR011701">
    <property type="entry name" value="MFS"/>
</dbReference>
<reference evidence="8 9" key="1">
    <citation type="submission" date="2021-08" db="EMBL/GenBank/DDBJ databases">
        <title>Draft Genome Sequence of Phanerochaete sordida strain YK-624.</title>
        <authorList>
            <person name="Mori T."/>
            <person name="Dohra H."/>
            <person name="Suzuki T."/>
            <person name="Kawagishi H."/>
            <person name="Hirai H."/>
        </authorList>
    </citation>
    <scope>NUCLEOTIDE SEQUENCE [LARGE SCALE GENOMIC DNA]</scope>
    <source>
        <strain evidence="8 9">YK-624</strain>
    </source>
</reference>
<sequence>MPIPDILRDSFVGQVIYYASGRRLLQYPEERPGFVLPPHYFEHNSENAAENASEAAPRKARDPAASHRSSRSESSLSGTLREDALKPDPERKRPSALMERESSQAREVLHPHGRDADKVEKAEQQEIQRSPIVDWYGPDDPEYPGNWSFFKRSFVTFQIGWLTFAIYIGSALYAPGIQDISQKFGISPVAASLGITMFVLGYATGPMILSPLSEIPQFGRAPVYMVTMLIFVLLQIPTALAKNLGALLPLRFLAGFIGSPPLATGGASLADMWAPADRVVVIGVWSLAAMCGPVLGPTIGGFATQAEGWTWTIWILLWLSGASWVFLACSMPETSAQAILYRRAVRLRRVTGNPNLKTQAEIEAANMTMGEVAMMTLVRPFLLGFREPIVTFWNLYLGMIYGILYCFIASFDVVFIEHHHFNLAQNGLAFLGIVVGGILAFFGFLPWALYSLKPKFANNTFVPEDRLPPAFFGAFFFPASLFWFGWTSAASVPWILPIMASALWAIGAFYLFQAGMNYLADCYPRYVASILASNDLFRSFVGAAFPLFSTAFFHNLGVGPALSIIGGIAILMLPVPFLLYKYGHIIRSWSKFAD</sequence>
<feature type="transmembrane region" description="Helical" evidence="6">
    <location>
        <begin position="395"/>
        <end position="416"/>
    </location>
</feature>
<evidence type="ECO:0000256" key="3">
    <source>
        <dbReference type="ARBA" id="ARBA00022989"/>
    </source>
</evidence>
<dbReference type="CDD" id="cd17323">
    <property type="entry name" value="MFS_Tpo1_MDR_like"/>
    <property type="match status" value="1"/>
</dbReference>
<proteinExistence type="predicted"/>
<dbReference type="PANTHER" id="PTHR23502">
    <property type="entry name" value="MAJOR FACILITATOR SUPERFAMILY"/>
    <property type="match status" value="1"/>
</dbReference>
<evidence type="ECO:0000256" key="5">
    <source>
        <dbReference type="SAM" id="MobiDB-lite"/>
    </source>
</evidence>
<feature type="domain" description="Major facilitator superfamily (MFS) profile" evidence="7">
    <location>
        <begin position="153"/>
        <end position="584"/>
    </location>
</feature>
<dbReference type="PROSITE" id="PS50850">
    <property type="entry name" value="MFS"/>
    <property type="match status" value="1"/>
</dbReference>
<feature type="compositionally biased region" description="Basic and acidic residues" evidence="5">
    <location>
        <begin position="80"/>
        <end position="124"/>
    </location>
</feature>
<dbReference type="FunFam" id="1.20.1250.20:FF:000011">
    <property type="entry name" value="MFS multidrug transporter, putative"/>
    <property type="match status" value="1"/>
</dbReference>
<dbReference type="Proteomes" id="UP000703269">
    <property type="component" value="Unassembled WGS sequence"/>
</dbReference>
<dbReference type="SUPFAM" id="SSF103473">
    <property type="entry name" value="MFS general substrate transporter"/>
    <property type="match status" value="1"/>
</dbReference>
<protein>
    <submittedName>
        <fullName evidence="8">MFS general substrate transporter</fullName>
    </submittedName>
</protein>
<evidence type="ECO:0000256" key="4">
    <source>
        <dbReference type="ARBA" id="ARBA00023136"/>
    </source>
</evidence>
<feature type="transmembrane region" description="Helical" evidence="6">
    <location>
        <begin position="221"/>
        <end position="240"/>
    </location>
</feature>
<evidence type="ECO:0000313" key="9">
    <source>
        <dbReference type="Proteomes" id="UP000703269"/>
    </source>
</evidence>
<feature type="compositionally biased region" description="Basic and acidic residues" evidence="5">
    <location>
        <begin position="56"/>
        <end position="65"/>
    </location>
</feature>
<feature type="transmembrane region" description="Helical" evidence="6">
    <location>
        <begin position="246"/>
        <end position="267"/>
    </location>
</feature>
<feature type="transmembrane region" description="Helical" evidence="6">
    <location>
        <begin position="279"/>
        <end position="303"/>
    </location>
</feature>
<keyword evidence="4 6" id="KW-0472">Membrane</keyword>
<comment type="subcellular location">
    <subcellularLocation>
        <location evidence="1">Membrane</location>
        <topology evidence="1">Multi-pass membrane protein</topology>
    </subcellularLocation>
</comment>
<feature type="region of interest" description="Disordered" evidence="5">
    <location>
        <begin position="46"/>
        <end position="124"/>
    </location>
</feature>
<feature type="transmembrane region" description="Helical" evidence="6">
    <location>
        <begin position="154"/>
        <end position="174"/>
    </location>
</feature>